<feature type="compositionally biased region" description="Pro residues" evidence="1">
    <location>
        <begin position="25"/>
        <end position="46"/>
    </location>
</feature>
<evidence type="ECO:0000313" key="2">
    <source>
        <dbReference type="EMBL" id="KAL2782681.1"/>
    </source>
</evidence>
<reference evidence="2 3" key="1">
    <citation type="submission" date="2024-07" db="EMBL/GenBank/DDBJ databases">
        <title>Section-level genome sequencing and comparative genomics of Aspergillus sections Usti and Cavernicolus.</title>
        <authorList>
            <consortium name="Lawrence Berkeley National Laboratory"/>
            <person name="Nybo J.L."/>
            <person name="Vesth T.C."/>
            <person name="Theobald S."/>
            <person name="Frisvad J.C."/>
            <person name="Larsen T.O."/>
            <person name="Kjaerboelling I."/>
            <person name="Rothschild-Mancinelli K."/>
            <person name="Lyhne E.K."/>
            <person name="Kogle M.E."/>
            <person name="Barry K."/>
            <person name="Clum A."/>
            <person name="Na H."/>
            <person name="Ledsgaard L."/>
            <person name="Lin J."/>
            <person name="Lipzen A."/>
            <person name="Kuo A."/>
            <person name="Riley R."/>
            <person name="Mondo S."/>
            <person name="Labutti K."/>
            <person name="Haridas S."/>
            <person name="Pangalinan J."/>
            <person name="Salamov A.A."/>
            <person name="Simmons B.A."/>
            <person name="Magnuson J.K."/>
            <person name="Chen J."/>
            <person name="Drula E."/>
            <person name="Henrissat B."/>
            <person name="Wiebenga A."/>
            <person name="Lubbers R.J."/>
            <person name="Gomes A.C."/>
            <person name="Makela M.R."/>
            <person name="Stajich J."/>
            <person name="Grigoriev I.V."/>
            <person name="Mortensen U.H."/>
            <person name="De Vries R.P."/>
            <person name="Baker S.E."/>
            <person name="Andersen M.R."/>
        </authorList>
    </citation>
    <scope>NUCLEOTIDE SEQUENCE [LARGE SCALE GENOMIC DNA]</scope>
    <source>
        <strain evidence="2 3">CBS 209.92</strain>
    </source>
</reference>
<organism evidence="2 3">
    <name type="scientific">Aspergillus keveii</name>
    <dbReference type="NCBI Taxonomy" id="714993"/>
    <lineage>
        <taxon>Eukaryota</taxon>
        <taxon>Fungi</taxon>
        <taxon>Dikarya</taxon>
        <taxon>Ascomycota</taxon>
        <taxon>Pezizomycotina</taxon>
        <taxon>Eurotiomycetes</taxon>
        <taxon>Eurotiomycetidae</taxon>
        <taxon>Eurotiales</taxon>
        <taxon>Aspergillaceae</taxon>
        <taxon>Aspergillus</taxon>
        <taxon>Aspergillus subgen. Nidulantes</taxon>
    </lineage>
</organism>
<evidence type="ECO:0008006" key="4">
    <source>
        <dbReference type="Google" id="ProtNLM"/>
    </source>
</evidence>
<feature type="compositionally biased region" description="Polar residues" evidence="1">
    <location>
        <begin position="1"/>
        <end position="22"/>
    </location>
</feature>
<sequence>MIEDTPSTDSQASPLFAITTNAPLDGPPPRPLDRTPPPSPPPPPIDPSSLPQHQQRVYTCLRTQGWTPKQCDVYFAKIPWRQSHIHKILRHLEGWNEKQLARFDQRCAEEYLPEGLPPPPDAEDDNDNIPAPNFWLNHRLLEDTKLRKQRIAKQMYEEMSGAEREEMEERRRREQLQCGHGGA</sequence>
<dbReference type="EMBL" id="JBFTWV010000351">
    <property type="protein sequence ID" value="KAL2782681.1"/>
    <property type="molecule type" value="Genomic_DNA"/>
</dbReference>
<accession>A0ABR4FHH3</accession>
<comment type="caution">
    <text evidence="2">The sequence shown here is derived from an EMBL/GenBank/DDBJ whole genome shotgun (WGS) entry which is preliminary data.</text>
</comment>
<evidence type="ECO:0000256" key="1">
    <source>
        <dbReference type="SAM" id="MobiDB-lite"/>
    </source>
</evidence>
<feature type="compositionally biased region" description="Basic and acidic residues" evidence="1">
    <location>
        <begin position="161"/>
        <end position="175"/>
    </location>
</feature>
<name>A0ABR4FHH3_9EURO</name>
<evidence type="ECO:0000313" key="3">
    <source>
        <dbReference type="Proteomes" id="UP001610563"/>
    </source>
</evidence>
<protein>
    <recommendedName>
        <fullName evidence="4">Clr5 domain-containing protein</fullName>
    </recommendedName>
</protein>
<gene>
    <name evidence="2" type="ORF">BJX66DRAFT_345620</name>
</gene>
<dbReference type="Proteomes" id="UP001610563">
    <property type="component" value="Unassembled WGS sequence"/>
</dbReference>
<feature type="region of interest" description="Disordered" evidence="1">
    <location>
        <begin position="1"/>
        <end position="54"/>
    </location>
</feature>
<proteinExistence type="predicted"/>
<keyword evidence="3" id="KW-1185">Reference proteome</keyword>
<feature type="region of interest" description="Disordered" evidence="1">
    <location>
        <begin position="157"/>
        <end position="183"/>
    </location>
</feature>